<sequence>MNIHWFFFLSVYGVAVVLDSLIDFFTNYGSIAVFGVLLLCGFGLPIPEDITLVAGGVISSMACSVGGTFIEGFQGCQEVHYMLAVAMAGVLLGDSTMFFLGRIFGEKLLKIKFFAKIVTPERYQWVQDKFAKYGIWLIFAARFMPGLRSPIFVITGITRKVSYIKFLMTDGIAALISVPVWIYLGFWGERQLSDLNLLDHYVKKGQYGVLTIIGITIVTLLVIWFAKKKIKEKTGF</sequence>
<name>A0A1L4CY28_9BACT</name>
<comment type="subcellular location">
    <subcellularLocation>
        <location evidence="1 7">Cell membrane</location>
        <topology evidence="1 7">Multi-pass membrane protein</topology>
    </subcellularLocation>
</comment>
<protein>
    <recommendedName>
        <fullName evidence="8">VTT domain-containing protein</fullName>
    </recommendedName>
</protein>
<organism evidence="9 10">
    <name type="scientific">Silvanigrella aquatica</name>
    <dbReference type="NCBI Taxonomy" id="1915309"/>
    <lineage>
        <taxon>Bacteria</taxon>
        <taxon>Pseudomonadati</taxon>
        <taxon>Bdellovibrionota</taxon>
        <taxon>Oligoflexia</taxon>
        <taxon>Silvanigrellales</taxon>
        <taxon>Silvanigrellaceae</taxon>
        <taxon>Silvanigrella</taxon>
    </lineage>
</organism>
<dbReference type="GO" id="GO:0005886">
    <property type="term" value="C:plasma membrane"/>
    <property type="evidence" value="ECO:0007669"/>
    <property type="project" value="UniProtKB-SubCell"/>
</dbReference>
<feature type="domain" description="VTT" evidence="8">
    <location>
        <begin position="46"/>
        <end position="185"/>
    </location>
</feature>
<dbReference type="EMBL" id="CP017834">
    <property type="protein sequence ID" value="APJ02846.1"/>
    <property type="molecule type" value="Genomic_DNA"/>
</dbReference>
<dbReference type="PANTHER" id="PTHR30353">
    <property type="entry name" value="INNER MEMBRANE PROTEIN DEDA-RELATED"/>
    <property type="match status" value="1"/>
</dbReference>
<evidence type="ECO:0000313" key="9">
    <source>
        <dbReference type="EMBL" id="APJ02846.1"/>
    </source>
</evidence>
<feature type="transmembrane region" description="Helical" evidence="7">
    <location>
        <begin position="6"/>
        <end position="22"/>
    </location>
</feature>
<feature type="transmembrane region" description="Helical" evidence="7">
    <location>
        <begin position="166"/>
        <end position="187"/>
    </location>
</feature>
<evidence type="ECO:0000313" key="10">
    <source>
        <dbReference type="Proteomes" id="UP000184731"/>
    </source>
</evidence>
<dbReference type="InterPro" id="IPR032816">
    <property type="entry name" value="VTT_dom"/>
</dbReference>
<evidence type="ECO:0000256" key="4">
    <source>
        <dbReference type="ARBA" id="ARBA00022692"/>
    </source>
</evidence>
<keyword evidence="3 7" id="KW-1003">Cell membrane</keyword>
<dbReference type="AlphaFoldDB" id="A0A1L4CY28"/>
<feature type="transmembrane region" description="Helical" evidence="7">
    <location>
        <begin position="207"/>
        <end position="226"/>
    </location>
</feature>
<evidence type="ECO:0000256" key="2">
    <source>
        <dbReference type="ARBA" id="ARBA00010792"/>
    </source>
</evidence>
<evidence type="ECO:0000256" key="3">
    <source>
        <dbReference type="ARBA" id="ARBA00022475"/>
    </source>
</evidence>
<keyword evidence="6 7" id="KW-0472">Membrane</keyword>
<evidence type="ECO:0000259" key="8">
    <source>
        <dbReference type="Pfam" id="PF09335"/>
    </source>
</evidence>
<dbReference type="PANTHER" id="PTHR30353:SF15">
    <property type="entry name" value="INNER MEMBRANE PROTEIN YABI"/>
    <property type="match status" value="1"/>
</dbReference>
<feature type="transmembrane region" description="Helical" evidence="7">
    <location>
        <begin position="82"/>
        <end position="104"/>
    </location>
</feature>
<dbReference type="Proteomes" id="UP000184731">
    <property type="component" value="Chromosome"/>
</dbReference>
<comment type="similarity">
    <text evidence="2 7">Belongs to the DedA family.</text>
</comment>
<accession>A0A1L4CY28</accession>
<evidence type="ECO:0000256" key="5">
    <source>
        <dbReference type="ARBA" id="ARBA00022989"/>
    </source>
</evidence>
<evidence type="ECO:0000256" key="7">
    <source>
        <dbReference type="RuleBase" id="RU367016"/>
    </source>
</evidence>
<proteinExistence type="inferred from homology"/>
<feature type="transmembrane region" description="Helical" evidence="7">
    <location>
        <begin position="133"/>
        <end position="154"/>
    </location>
</feature>
<evidence type="ECO:0000256" key="1">
    <source>
        <dbReference type="ARBA" id="ARBA00004651"/>
    </source>
</evidence>
<dbReference type="Pfam" id="PF09335">
    <property type="entry name" value="VTT_dom"/>
    <property type="match status" value="1"/>
</dbReference>
<gene>
    <name evidence="9" type="ORF">AXG55_02490</name>
</gene>
<keyword evidence="5 7" id="KW-1133">Transmembrane helix</keyword>
<keyword evidence="10" id="KW-1185">Reference proteome</keyword>
<dbReference type="OrthoDB" id="5292530at2"/>
<dbReference type="InterPro" id="IPR032818">
    <property type="entry name" value="DedA-like"/>
</dbReference>
<feature type="transmembrane region" description="Helical" evidence="7">
    <location>
        <begin position="29"/>
        <end position="46"/>
    </location>
</feature>
<dbReference type="STRING" id="1915309.AXG55_02490"/>
<feature type="transmembrane region" description="Helical" evidence="7">
    <location>
        <begin position="52"/>
        <end position="70"/>
    </location>
</feature>
<comment type="caution">
    <text evidence="7">Lacks conserved residue(s) required for the propagation of feature annotation.</text>
</comment>
<keyword evidence="4 7" id="KW-0812">Transmembrane</keyword>
<dbReference type="KEGG" id="saqi:AXG55_02490"/>
<reference evidence="9 10" key="1">
    <citation type="submission" date="2016-10" db="EMBL/GenBank/DDBJ databases">
        <title>Silvanigrella aquatica sp. nov., isolated from a freshwater lake located in the Black Forest, Germany, description of Silvanigrellaceae fam. nov., Silvanigrellales ord. nov., reclassification of the order Bdellovibrionales in the class Oligoflexia, reclassification of the families Bacteriovoracaceae and Halobacteriovoraceae in the new order Bacteriovoracales ord. nov., and reclassification of the family Pseudobacteriovoracaceae in the order Oligoflexiales.</title>
        <authorList>
            <person name="Hahn M.W."/>
            <person name="Schmidt J."/>
            <person name="Koll U."/>
            <person name="Rohde M."/>
            <person name="Verbag S."/>
            <person name="Pitt A."/>
            <person name="Nakai R."/>
            <person name="Naganuma T."/>
            <person name="Lang E."/>
        </authorList>
    </citation>
    <scope>NUCLEOTIDE SEQUENCE [LARGE SCALE GENOMIC DNA]</scope>
    <source>
        <strain evidence="9 10">MWH-Nonnen-W8red</strain>
    </source>
</reference>
<evidence type="ECO:0000256" key="6">
    <source>
        <dbReference type="ARBA" id="ARBA00023136"/>
    </source>
</evidence>